<evidence type="ECO:0000313" key="1">
    <source>
        <dbReference type="EMBL" id="KAJ9071212.1"/>
    </source>
</evidence>
<protein>
    <submittedName>
        <fullName evidence="1">Uncharacterized protein</fullName>
    </submittedName>
</protein>
<name>A0ACC2T9F6_9FUNG</name>
<reference evidence="1" key="1">
    <citation type="submission" date="2022-04" db="EMBL/GenBank/DDBJ databases">
        <title>Genome of the entomopathogenic fungus Entomophthora muscae.</title>
        <authorList>
            <person name="Elya C."/>
            <person name="Lovett B.R."/>
            <person name="Lee E."/>
            <person name="Macias A.M."/>
            <person name="Hajek A.E."/>
            <person name="De Bivort B.L."/>
            <person name="Kasson M.T."/>
            <person name="De Fine Licht H.H."/>
            <person name="Stajich J.E."/>
        </authorList>
    </citation>
    <scope>NUCLEOTIDE SEQUENCE</scope>
    <source>
        <strain evidence="1">Berkeley</strain>
    </source>
</reference>
<feature type="non-terminal residue" evidence="1">
    <location>
        <position position="1"/>
    </location>
</feature>
<gene>
    <name evidence="1" type="ORF">DSO57_1039245</name>
</gene>
<evidence type="ECO:0000313" key="2">
    <source>
        <dbReference type="Proteomes" id="UP001165960"/>
    </source>
</evidence>
<sequence length="132" mass="14697">RNSTISLLTTCLGTACDPKTYAPYLPDLPTDHLGKLFGIVYITLTGAIDTIIPAAGPWSLVGKLASYLLKLAPLLWWALPTKNLAQVTSENDRPAAQDWIPDNYQQRYLVYPLRFITIRSLPRIMDTTNPVP</sequence>
<dbReference type="EMBL" id="QTSX02003456">
    <property type="protein sequence ID" value="KAJ9071212.1"/>
    <property type="molecule type" value="Genomic_DNA"/>
</dbReference>
<keyword evidence="2" id="KW-1185">Reference proteome</keyword>
<accession>A0ACC2T9F6</accession>
<dbReference type="Proteomes" id="UP001165960">
    <property type="component" value="Unassembled WGS sequence"/>
</dbReference>
<proteinExistence type="predicted"/>
<organism evidence="1 2">
    <name type="scientific">Entomophthora muscae</name>
    <dbReference type="NCBI Taxonomy" id="34485"/>
    <lineage>
        <taxon>Eukaryota</taxon>
        <taxon>Fungi</taxon>
        <taxon>Fungi incertae sedis</taxon>
        <taxon>Zoopagomycota</taxon>
        <taxon>Entomophthoromycotina</taxon>
        <taxon>Entomophthoromycetes</taxon>
        <taxon>Entomophthorales</taxon>
        <taxon>Entomophthoraceae</taxon>
        <taxon>Entomophthora</taxon>
    </lineage>
</organism>
<comment type="caution">
    <text evidence="1">The sequence shown here is derived from an EMBL/GenBank/DDBJ whole genome shotgun (WGS) entry which is preliminary data.</text>
</comment>